<name>A0A6J7IMC3_9ZZZZ</name>
<evidence type="ECO:0000313" key="1">
    <source>
        <dbReference type="EMBL" id="CAB4931960.1"/>
    </source>
</evidence>
<proteinExistence type="predicted"/>
<sequence length="261" mass="27611">MDASRIDDELRARAKAGWTGRLTVSDRAGRELADLYIFEGDLYSVQMRDHQPHLFTRLVAAGIIDGERQRECDSAGAPGARDEFIGRYAVEHGWLPVERLAEFHSEYLLAGLSAVREASGVSIADEPGAMTNVRCALPSPVADVIASVELRTERSRNVWVGVGASAGPRETVLAWRGVRGVAPFVAPELAAFAAEVDGVRSVDELADSCGFTRAEAEFLTAALVNDGLVEVAGVKSLPAATCLVPEDAARAGAGARGVVGP</sequence>
<dbReference type="AlphaFoldDB" id="A0A6J7IMC3"/>
<gene>
    <name evidence="1" type="ORF">UFOPK3720_00759</name>
</gene>
<accession>A0A6J7IMC3</accession>
<dbReference type="EMBL" id="CAFBNB010000125">
    <property type="protein sequence ID" value="CAB4931960.1"/>
    <property type="molecule type" value="Genomic_DNA"/>
</dbReference>
<protein>
    <submittedName>
        <fullName evidence="1">Unannotated protein</fullName>
    </submittedName>
</protein>
<reference evidence="1" key="1">
    <citation type="submission" date="2020-05" db="EMBL/GenBank/DDBJ databases">
        <authorList>
            <person name="Chiriac C."/>
            <person name="Salcher M."/>
            <person name="Ghai R."/>
            <person name="Kavagutti S V."/>
        </authorList>
    </citation>
    <scope>NUCLEOTIDE SEQUENCE</scope>
</reference>
<organism evidence="1">
    <name type="scientific">freshwater metagenome</name>
    <dbReference type="NCBI Taxonomy" id="449393"/>
    <lineage>
        <taxon>unclassified sequences</taxon>
        <taxon>metagenomes</taxon>
        <taxon>ecological metagenomes</taxon>
    </lineage>
</organism>